<dbReference type="GO" id="GO:0070762">
    <property type="term" value="C:nuclear pore transmembrane ring"/>
    <property type="evidence" value="ECO:0007669"/>
    <property type="project" value="TreeGrafter"/>
</dbReference>
<dbReference type="InterPro" id="IPR019049">
    <property type="entry name" value="Nucleoporin_prot_Ndc1/Nup"/>
</dbReference>
<accession>A0A061RGB8</accession>
<feature type="transmembrane region" description="Helical" evidence="13">
    <location>
        <begin position="231"/>
        <end position="253"/>
    </location>
</feature>
<evidence type="ECO:0000313" key="14">
    <source>
        <dbReference type="EMBL" id="JAC71977.1"/>
    </source>
</evidence>
<feature type="transmembrane region" description="Helical" evidence="13">
    <location>
        <begin position="12"/>
        <end position="37"/>
    </location>
</feature>
<feature type="transmembrane region" description="Helical" evidence="13">
    <location>
        <begin position="57"/>
        <end position="79"/>
    </location>
</feature>
<keyword evidence="7" id="KW-0653">Protein transport</keyword>
<evidence type="ECO:0000256" key="3">
    <source>
        <dbReference type="ARBA" id="ARBA00005760"/>
    </source>
</evidence>
<evidence type="ECO:0000256" key="13">
    <source>
        <dbReference type="SAM" id="Phobius"/>
    </source>
</evidence>
<name>A0A061RGB8_9CHLO</name>
<keyword evidence="5 13" id="KW-0812">Transmembrane</keyword>
<keyword evidence="10" id="KW-0906">Nuclear pore complex</keyword>
<evidence type="ECO:0008006" key="15">
    <source>
        <dbReference type="Google" id="ProtNLM"/>
    </source>
</evidence>
<comment type="subcellular location">
    <subcellularLocation>
        <location evidence="1">Nucleus membrane</location>
        <topology evidence="1">Multi-pass membrane protein</topology>
    </subcellularLocation>
    <subcellularLocation>
        <location evidence="2">Nucleus</location>
        <location evidence="2">Nuclear pore complex</location>
    </subcellularLocation>
</comment>
<protein>
    <recommendedName>
        <fullName evidence="15">Nucleoporin NDC1</fullName>
    </recommendedName>
</protein>
<dbReference type="AlphaFoldDB" id="A0A061RGB8"/>
<feature type="transmembrane region" description="Helical" evidence="13">
    <location>
        <begin position="158"/>
        <end position="182"/>
    </location>
</feature>
<evidence type="ECO:0000256" key="12">
    <source>
        <dbReference type="ARBA" id="ARBA00023242"/>
    </source>
</evidence>
<evidence type="ECO:0000256" key="7">
    <source>
        <dbReference type="ARBA" id="ARBA00022927"/>
    </source>
</evidence>
<organism evidence="14">
    <name type="scientific">Tetraselmis sp. GSL018</name>
    <dbReference type="NCBI Taxonomy" id="582737"/>
    <lineage>
        <taxon>Eukaryota</taxon>
        <taxon>Viridiplantae</taxon>
        <taxon>Chlorophyta</taxon>
        <taxon>core chlorophytes</taxon>
        <taxon>Chlorodendrophyceae</taxon>
        <taxon>Chlorodendrales</taxon>
        <taxon>Chlorodendraceae</taxon>
        <taxon>Tetraselmis</taxon>
    </lineage>
</organism>
<evidence type="ECO:0000256" key="10">
    <source>
        <dbReference type="ARBA" id="ARBA00023132"/>
    </source>
</evidence>
<comment type="similarity">
    <text evidence="3">Belongs to the NDC1 family.</text>
</comment>
<evidence type="ECO:0000256" key="4">
    <source>
        <dbReference type="ARBA" id="ARBA00022448"/>
    </source>
</evidence>
<dbReference type="GO" id="GO:0015031">
    <property type="term" value="P:protein transport"/>
    <property type="evidence" value="ECO:0007669"/>
    <property type="project" value="UniProtKB-KW"/>
</dbReference>
<evidence type="ECO:0000256" key="8">
    <source>
        <dbReference type="ARBA" id="ARBA00022989"/>
    </source>
</evidence>
<dbReference type="EMBL" id="GBEZ01014067">
    <property type="protein sequence ID" value="JAC71977.1"/>
    <property type="molecule type" value="Transcribed_RNA"/>
</dbReference>
<keyword evidence="12" id="KW-0539">Nucleus</keyword>
<evidence type="ECO:0000256" key="5">
    <source>
        <dbReference type="ARBA" id="ARBA00022692"/>
    </source>
</evidence>
<keyword evidence="11 13" id="KW-0472">Membrane</keyword>
<keyword evidence="9" id="KW-0811">Translocation</keyword>
<proteinExistence type="inferred from homology"/>
<feature type="transmembrane region" description="Helical" evidence="13">
    <location>
        <begin position="118"/>
        <end position="138"/>
    </location>
</feature>
<dbReference type="GO" id="GO:0051028">
    <property type="term" value="P:mRNA transport"/>
    <property type="evidence" value="ECO:0007669"/>
    <property type="project" value="UniProtKB-KW"/>
</dbReference>
<keyword evidence="4" id="KW-0813">Transport</keyword>
<sequence length="541" mass="57867">MQTRKNTECASFARIMFPLLASVMMWAGLSTYAFAMVWQLSWVDLFSLRPWRALRPLLALTAWVKALFLCVSSVSLIPFHINQLRTSEPAPLFSTGFQYGPAGALPRVLARLTTFSKFSAALGYLFLLATWASGYLTLSHFSYARDLAQDWRLGASHGVLLGLVYGCKFFLCAQDVLSFPIIQRARVFRFKQRLPGAAATAARIGTASAAASVAAAWLMPSRFPWPSSVESALLLLLSSCLLAFCWEVSSSLVEIGFTERVRFDRCSSPSGLEALVPALGAEKEPVVQELAFLDLCLLAEQRGSSNWLRDAVFSDERGSAWASVTEPCLKEVNALTSAIAGAFPQQQGKAGGQGSKDSSKAARWNAGAPGVKAAGVPGSKQASVAALLRSRHHRAETCVRALSALVAASRSEDRYGVAQLCRPSLGDCLAALLSALGALRQYIRLTCSAPSRCSPLGIQGPLCWVGSLGTKARVPTGALSMQVVEQAAYSLEDVLRTGIGMVGSSFGDALPAVLESCNSPLVFGSKSDIEGWLRSCTAGPF</sequence>
<evidence type="ECO:0000256" key="6">
    <source>
        <dbReference type="ARBA" id="ARBA00022816"/>
    </source>
</evidence>
<gene>
    <name evidence="14" type="ORF">TSPGSL018_754</name>
</gene>
<evidence type="ECO:0000256" key="1">
    <source>
        <dbReference type="ARBA" id="ARBA00004232"/>
    </source>
</evidence>
<evidence type="ECO:0000256" key="2">
    <source>
        <dbReference type="ARBA" id="ARBA00004567"/>
    </source>
</evidence>
<dbReference type="Pfam" id="PF09531">
    <property type="entry name" value="Ndc1_Nup"/>
    <property type="match status" value="1"/>
</dbReference>
<dbReference type="PANTHER" id="PTHR13269">
    <property type="entry name" value="NUCLEOPORIN NDC1"/>
    <property type="match status" value="1"/>
</dbReference>
<dbReference type="GO" id="GO:0030674">
    <property type="term" value="F:protein-macromolecule adaptor activity"/>
    <property type="evidence" value="ECO:0007669"/>
    <property type="project" value="TreeGrafter"/>
</dbReference>
<dbReference type="GO" id="GO:0031965">
    <property type="term" value="C:nuclear membrane"/>
    <property type="evidence" value="ECO:0007669"/>
    <property type="project" value="UniProtKB-SubCell"/>
</dbReference>
<evidence type="ECO:0000256" key="9">
    <source>
        <dbReference type="ARBA" id="ARBA00023010"/>
    </source>
</evidence>
<dbReference type="PANTHER" id="PTHR13269:SF6">
    <property type="entry name" value="NUCLEOPORIN NDC1"/>
    <property type="match status" value="1"/>
</dbReference>
<feature type="transmembrane region" description="Helical" evidence="13">
    <location>
        <begin position="194"/>
        <end position="219"/>
    </location>
</feature>
<keyword evidence="8 13" id="KW-1133">Transmembrane helix</keyword>
<dbReference type="GO" id="GO:0006999">
    <property type="term" value="P:nuclear pore organization"/>
    <property type="evidence" value="ECO:0007669"/>
    <property type="project" value="TreeGrafter"/>
</dbReference>
<reference evidence="14" key="1">
    <citation type="submission" date="2014-05" db="EMBL/GenBank/DDBJ databases">
        <title>The transcriptome of the halophilic microalga Tetraselmis sp. GSL018 isolated from the Great Salt Lake, Utah.</title>
        <authorList>
            <person name="Jinkerson R.E."/>
            <person name="D'Adamo S."/>
            <person name="Posewitz M.C."/>
        </authorList>
    </citation>
    <scope>NUCLEOTIDE SEQUENCE</scope>
    <source>
        <strain evidence="14">GSL018</strain>
    </source>
</reference>
<keyword evidence="6" id="KW-0509">mRNA transport</keyword>
<evidence type="ECO:0000256" key="11">
    <source>
        <dbReference type="ARBA" id="ARBA00023136"/>
    </source>
</evidence>